<dbReference type="EnsemblPlants" id="Solyc04g082290.3.1">
    <property type="protein sequence ID" value="Solyc04g082290.3.1"/>
    <property type="gene ID" value="Solyc04g082290.3"/>
</dbReference>
<dbReference type="InParanoid" id="A0A3Q7GCD7"/>
<keyword evidence="4" id="KW-1185">Reference proteome</keyword>
<dbReference type="Proteomes" id="UP000004994">
    <property type="component" value="Chromosome 4"/>
</dbReference>
<dbReference type="PaxDb" id="4081-Solyc04g082280.2.1"/>
<name>A0A3Q7GCD7_SOLLC</name>
<organism evidence="3">
    <name type="scientific">Solanum lycopersicum</name>
    <name type="common">Tomato</name>
    <name type="synonym">Lycopersicon esculentum</name>
    <dbReference type="NCBI Taxonomy" id="4081"/>
    <lineage>
        <taxon>Eukaryota</taxon>
        <taxon>Viridiplantae</taxon>
        <taxon>Streptophyta</taxon>
        <taxon>Embryophyta</taxon>
        <taxon>Tracheophyta</taxon>
        <taxon>Spermatophyta</taxon>
        <taxon>Magnoliopsida</taxon>
        <taxon>eudicotyledons</taxon>
        <taxon>Gunneridae</taxon>
        <taxon>Pentapetalae</taxon>
        <taxon>asterids</taxon>
        <taxon>lamiids</taxon>
        <taxon>Solanales</taxon>
        <taxon>Solanaceae</taxon>
        <taxon>Solanoideae</taxon>
        <taxon>Solaneae</taxon>
        <taxon>Solanum</taxon>
        <taxon>Solanum subgen. Lycopersicon</taxon>
    </lineage>
</organism>
<feature type="region of interest" description="Disordered" evidence="1">
    <location>
        <begin position="111"/>
        <end position="139"/>
    </location>
</feature>
<dbReference type="PANTHER" id="PTHR35112">
    <property type="entry name" value="OS08G0360500 PROTEIN"/>
    <property type="match status" value="1"/>
</dbReference>
<sequence>MAASASSRGFTAPIGAAKLPTVEVFPTLPNGFVEFRRKKRSSTGGFFSIQCCCSDSVMPIRGGSGSGNGVDKGDDGRFDSKKITANYMRTQASSPMPFASPQSRFVSKPEKFFSRCTPRSSGPKSRDSPPKRDTGIANEKDWGISMLNDNVNETGVNEDGSTWYRESGEDLGDNGYRCRWTRMGGQSSDGTLEWKETWWEKSDWTGYKELGVEKSGKNVEGDAWWETWREVLHQDEWSNLARIERSAQKQAKSGTENAGWYENWWEKYDAKGWTEKGAHKYGRLNEQSWWEKWGEHYDGRGSVLKWYIPICCVSNLASDSGPLDIVELWWRHFGNYWTDKWAETELGTKWGDKWEEKFFAGIGSRQGETWHVSPVGDRWSRTWGEEHFGNGKVHKYGKSTTGESWDIVVDEGTYYEAEPHYGWADVVGNSSQLLSIQPRDRPPDRSEPLFPPGIFNRSVTKEELNRSRIAVCIVGGARRFELTGPSIIQKILKEYPNSDLYLHSPLDSNAYKLSLLKTAPRISAIKIFKPKTIKETEFQVRVLSARGSPNGIQGLLQYFNLVEGCLTMIQAYQHKNNFTYDWIIRTRVDGYWNSPLSSEDFIPGTYLVPSGSSYGGLNDRFGLGDYNTSVVALSRLSLIPELDAARYHLLNSEGAFKAQLTIHRVPYISKRLPFCVVSDRSYDFPPPRFGVPVAALSSPGPLSGAKCRPCTPPCTHHCVGLTMNKLYRGWSWTDWTNNTLQLCDAHAEWESGWEKIFDQVAGNKLAAARQRVENLKMEQCVKDFAELMKKTAYWEAPPVYKTLDFL</sequence>
<proteinExistence type="predicted"/>
<evidence type="ECO:0000256" key="1">
    <source>
        <dbReference type="SAM" id="MobiDB-lite"/>
    </source>
</evidence>
<feature type="compositionally biased region" description="Basic and acidic residues" evidence="1">
    <location>
        <begin position="124"/>
        <end position="139"/>
    </location>
</feature>
<dbReference type="Pfam" id="PF25072">
    <property type="entry name" value="DUF7796"/>
    <property type="match status" value="1"/>
</dbReference>
<dbReference type="STRING" id="4081.A0A3Q7GCD7"/>
<evidence type="ECO:0000259" key="2">
    <source>
        <dbReference type="Pfam" id="PF25072"/>
    </source>
</evidence>
<reference evidence="3" key="1">
    <citation type="journal article" date="2012" name="Nature">
        <title>The tomato genome sequence provides insights into fleshy fruit evolution.</title>
        <authorList>
            <consortium name="Tomato Genome Consortium"/>
        </authorList>
    </citation>
    <scope>NUCLEOTIDE SEQUENCE [LARGE SCALE GENOMIC DNA]</scope>
    <source>
        <strain evidence="3">cv. Heinz 1706</strain>
    </source>
</reference>
<dbReference type="InterPro" id="IPR056698">
    <property type="entry name" value="DUF7796"/>
</dbReference>
<accession>A0A3Q7GCD7</accession>
<feature type="domain" description="DUF7796" evidence="2">
    <location>
        <begin position="465"/>
        <end position="800"/>
    </location>
</feature>
<evidence type="ECO:0000313" key="3">
    <source>
        <dbReference type="EnsemblPlants" id="Solyc04g082290.3.1"/>
    </source>
</evidence>
<dbReference type="Gramene" id="Solyc04g082290.3.1">
    <property type="protein sequence ID" value="Solyc04g082290.3.1"/>
    <property type="gene ID" value="Solyc04g082290.3"/>
</dbReference>
<dbReference type="PANTHER" id="PTHR35112:SF2">
    <property type="match status" value="1"/>
</dbReference>
<dbReference type="AlphaFoldDB" id="A0A3Q7GCD7"/>
<reference evidence="3" key="2">
    <citation type="submission" date="2019-01" db="UniProtKB">
        <authorList>
            <consortium name="EnsemblPlants"/>
        </authorList>
    </citation>
    <scope>IDENTIFICATION</scope>
    <source>
        <strain evidence="3">cv. Heinz 1706</strain>
    </source>
</reference>
<protein>
    <recommendedName>
        <fullName evidence="2">DUF7796 domain-containing protein</fullName>
    </recommendedName>
</protein>
<evidence type="ECO:0000313" key="4">
    <source>
        <dbReference type="Proteomes" id="UP000004994"/>
    </source>
</evidence>